<keyword evidence="1" id="KW-0732">Signal</keyword>
<reference evidence="3" key="1">
    <citation type="submission" date="2017-02" db="EMBL/GenBank/DDBJ databases">
        <authorList>
            <person name="Varghese N."/>
            <person name="Submissions S."/>
        </authorList>
    </citation>
    <scope>NUCLEOTIDE SEQUENCE [LARGE SCALE GENOMIC DNA]</scope>
    <source>
        <strain evidence="3">ATCC 27094</strain>
    </source>
</reference>
<dbReference type="Proteomes" id="UP000190092">
    <property type="component" value="Unassembled WGS sequence"/>
</dbReference>
<evidence type="ECO:0000313" key="3">
    <source>
        <dbReference type="Proteomes" id="UP000190092"/>
    </source>
</evidence>
<evidence type="ECO:0008006" key="4">
    <source>
        <dbReference type="Google" id="ProtNLM"/>
    </source>
</evidence>
<feature type="signal peptide" evidence="1">
    <location>
        <begin position="1"/>
        <end position="18"/>
    </location>
</feature>
<evidence type="ECO:0000256" key="1">
    <source>
        <dbReference type="SAM" id="SignalP"/>
    </source>
</evidence>
<organism evidence="2 3">
    <name type="scientific">Enhydrobacter aerosaccus</name>
    <dbReference type="NCBI Taxonomy" id="225324"/>
    <lineage>
        <taxon>Bacteria</taxon>
        <taxon>Pseudomonadati</taxon>
        <taxon>Pseudomonadota</taxon>
        <taxon>Alphaproteobacteria</taxon>
        <taxon>Hyphomicrobiales</taxon>
        <taxon>Enhydrobacter</taxon>
    </lineage>
</organism>
<protein>
    <recommendedName>
        <fullName evidence="4">DUF5666 domain-containing protein</fullName>
    </recommendedName>
</protein>
<feature type="chain" id="PRO_5010516209" description="DUF5666 domain-containing protein" evidence="1">
    <location>
        <begin position="19"/>
        <end position="205"/>
    </location>
</feature>
<dbReference type="AlphaFoldDB" id="A0A1T4PJP0"/>
<sequence>MTVIRLLAGAIAASIAFAGAVAATAQTAPPTRLRGSIAAIDDKTATIATREGSSVKVKLADNWSVALVSPLSAADIKQGSFVGVASMKEADGSQNALEVLVFPEAARGSGEGHYPWDLQPESMMTNATVATLGTASDGQTLKLDYKGGTQTIKVRPGTPIVTFTPGTKADAKVGAKVFVGAVKAADGSLTASRLLVGKNGLTPPM</sequence>
<name>A0A1T4PJP0_9HYPH</name>
<accession>A0A1T4PJP0</accession>
<dbReference type="OrthoDB" id="9799947at2"/>
<dbReference type="STRING" id="225324.SAMN02745126_02866"/>
<gene>
    <name evidence="2" type="ORF">SAMN02745126_02866</name>
</gene>
<dbReference type="EMBL" id="FUWJ01000002">
    <property type="protein sequence ID" value="SJZ91770.1"/>
    <property type="molecule type" value="Genomic_DNA"/>
</dbReference>
<proteinExistence type="predicted"/>
<keyword evidence="3" id="KW-1185">Reference proteome</keyword>
<evidence type="ECO:0000313" key="2">
    <source>
        <dbReference type="EMBL" id="SJZ91770.1"/>
    </source>
</evidence>
<dbReference type="RefSeq" id="WP_085934509.1">
    <property type="nucleotide sequence ID" value="NZ_FUWJ01000002.1"/>
</dbReference>